<evidence type="ECO:0000313" key="1">
    <source>
        <dbReference type="EMBL" id="PNP58329.1"/>
    </source>
</evidence>
<evidence type="ECO:0000313" key="2">
    <source>
        <dbReference type="Proteomes" id="UP000236290"/>
    </source>
</evidence>
<comment type="caution">
    <text evidence="1">The sequence shown here is derived from an EMBL/GenBank/DDBJ whole genome shotgun (WGS) entry which is preliminary data.</text>
</comment>
<proteinExistence type="predicted"/>
<dbReference type="AlphaFoldDB" id="A0A2K0UKL1"/>
<name>A0A2K0UKL1_TRIHA</name>
<reference evidence="1 2" key="1">
    <citation type="submission" date="2017-02" db="EMBL/GenBank/DDBJ databases">
        <title>Genomes of Trichoderma spp. with biocontrol activity.</title>
        <authorList>
            <person name="Gardiner D."/>
            <person name="Kazan K."/>
            <person name="Vos C."/>
            <person name="Harvey P."/>
        </authorList>
    </citation>
    <scope>NUCLEOTIDE SEQUENCE [LARGE SCALE GENOMIC DNA]</scope>
    <source>
        <strain evidence="1 2">Tr1</strain>
    </source>
</reference>
<gene>
    <name evidence="1" type="ORF">THARTR1_01844</name>
</gene>
<accession>A0A2K0UKL1</accession>
<protein>
    <submittedName>
        <fullName evidence="1">Uncharacterized protein</fullName>
    </submittedName>
</protein>
<organism evidence="1 2">
    <name type="scientific">Trichoderma harzianum</name>
    <name type="common">Hypocrea lixii</name>
    <dbReference type="NCBI Taxonomy" id="5544"/>
    <lineage>
        <taxon>Eukaryota</taxon>
        <taxon>Fungi</taxon>
        <taxon>Dikarya</taxon>
        <taxon>Ascomycota</taxon>
        <taxon>Pezizomycotina</taxon>
        <taxon>Sordariomycetes</taxon>
        <taxon>Hypocreomycetidae</taxon>
        <taxon>Hypocreales</taxon>
        <taxon>Hypocreaceae</taxon>
        <taxon>Trichoderma</taxon>
    </lineage>
</organism>
<dbReference type="Proteomes" id="UP000236290">
    <property type="component" value="Unassembled WGS sequence"/>
</dbReference>
<sequence length="43" mass="5105">MDSFSGFFFDIDISPRPTKSGNFYKVEIHRSGFYAWCTLRKHD</sequence>
<dbReference type="EMBL" id="MTYI01000021">
    <property type="protein sequence ID" value="PNP58329.1"/>
    <property type="molecule type" value="Genomic_DNA"/>
</dbReference>